<feature type="compositionally biased region" description="Gly residues" evidence="1">
    <location>
        <begin position="49"/>
        <end position="66"/>
    </location>
</feature>
<evidence type="ECO:0000256" key="1">
    <source>
        <dbReference type="SAM" id="MobiDB-lite"/>
    </source>
</evidence>
<proteinExistence type="predicted"/>
<gene>
    <name evidence="2" type="ORF">EYF80_023933</name>
</gene>
<sequence length="109" mass="11325">MSRAISLICIVPTTGSLRTTPLNVFIKTADVPLIGTDTGSHYCRPGDPEGQGRGSGGWGEGGGGRGQSCSCLTEVLCQQASFSGAVMSSDRAEWRSVAWPEAPGHSQDI</sequence>
<accession>A0A4Z2HJK7</accession>
<evidence type="ECO:0000313" key="3">
    <source>
        <dbReference type="Proteomes" id="UP000314294"/>
    </source>
</evidence>
<feature type="region of interest" description="Disordered" evidence="1">
    <location>
        <begin position="40"/>
        <end position="66"/>
    </location>
</feature>
<name>A0A4Z2HJK7_9TELE</name>
<protein>
    <submittedName>
        <fullName evidence="2">Uncharacterized protein</fullName>
    </submittedName>
</protein>
<dbReference type="EMBL" id="SRLO01000229">
    <property type="protein sequence ID" value="TNN65781.1"/>
    <property type="molecule type" value="Genomic_DNA"/>
</dbReference>
<evidence type="ECO:0000313" key="2">
    <source>
        <dbReference type="EMBL" id="TNN65781.1"/>
    </source>
</evidence>
<dbReference type="Proteomes" id="UP000314294">
    <property type="component" value="Unassembled WGS sequence"/>
</dbReference>
<organism evidence="2 3">
    <name type="scientific">Liparis tanakae</name>
    <name type="common">Tanaka's snailfish</name>
    <dbReference type="NCBI Taxonomy" id="230148"/>
    <lineage>
        <taxon>Eukaryota</taxon>
        <taxon>Metazoa</taxon>
        <taxon>Chordata</taxon>
        <taxon>Craniata</taxon>
        <taxon>Vertebrata</taxon>
        <taxon>Euteleostomi</taxon>
        <taxon>Actinopterygii</taxon>
        <taxon>Neopterygii</taxon>
        <taxon>Teleostei</taxon>
        <taxon>Neoteleostei</taxon>
        <taxon>Acanthomorphata</taxon>
        <taxon>Eupercaria</taxon>
        <taxon>Perciformes</taxon>
        <taxon>Cottioidei</taxon>
        <taxon>Cottales</taxon>
        <taxon>Liparidae</taxon>
        <taxon>Liparis</taxon>
    </lineage>
</organism>
<dbReference type="AlphaFoldDB" id="A0A4Z2HJK7"/>
<comment type="caution">
    <text evidence="2">The sequence shown here is derived from an EMBL/GenBank/DDBJ whole genome shotgun (WGS) entry which is preliminary data.</text>
</comment>
<keyword evidence="3" id="KW-1185">Reference proteome</keyword>
<reference evidence="2 3" key="1">
    <citation type="submission" date="2019-03" db="EMBL/GenBank/DDBJ databases">
        <title>First draft genome of Liparis tanakae, snailfish: a comprehensive survey of snailfish specific genes.</title>
        <authorList>
            <person name="Kim W."/>
            <person name="Song I."/>
            <person name="Jeong J.-H."/>
            <person name="Kim D."/>
            <person name="Kim S."/>
            <person name="Ryu S."/>
            <person name="Song J.Y."/>
            <person name="Lee S.K."/>
        </authorList>
    </citation>
    <scope>NUCLEOTIDE SEQUENCE [LARGE SCALE GENOMIC DNA]</scope>
    <source>
        <tissue evidence="2">Muscle</tissue>
    </source>
</reference>